<dbReference type="Gene3D" id="3.40.1010.20">
    <property type="entry name" value="4-hydroxy-3-methylbut-2-enyl diphosphate reductase, catalytic domain"/>
    <property type="match status" value="2"/>
</dbReference>
<dbReference type="NCBIfam" id="TIGR00216">
    <property type="entry name" value="ispH_lytB"/>
    <property type="match status" value="1"/>
</dbReference>
<feature type="binding site" evidence="6">
    <location>
        <position position="229"/>
    </location>
    <ligand>
        <name>(2E)-4-hydroxy-3-methylbut-2-enyl diphosphate</name>
        <dbReference type="ChEBI" id="CHEBI:128753"/>
    </ligand>
</feature>
<comment type="pathway">
    <text evidence="6">Isoprenoid biosynthesis; isopentenyl diphosphate biosynthesis via DXP pathway; isopentenyl diphosphate from 1-deoxy-D-xylulose 5-phosphate: step 6/6.</text>
</comment>
<comment type="catalytic activity">
    <reaction evidence="6">
        <text>isopentenyl diphosphate + 2 oxidized [2Fe-2S]-[ferredoxin] + H2O = (2E)-4-hydroxy-3-methylbut-2-enyl diphosphate + 2 reduced [2Fe-2S]-[ferredoxin] + 2 H(+)</text>
        <dbReference type="Rhea" id="RHEA:24488"/>
        <dbReference type="Rhea" id="RHEA-COMP:10000"/>
        <dbReference type="Rhea" id="RHEA-COMP:10001"/>
        <dbReference type="ChEBI" id="CHEBI:15377"/>
        <dbReference type="ChEBI" id="CHEBI:15378"/>
        <dbReference type="ChEBI" id="CHEBI:33737"/>
        <dbReference type="ChEBI" id="CHEBI:33738"/>
        <dbReference type="ChEBI" id="CHEBI:128753"/>
        <dbReference type="ChEBI" id="CHEBI:128769"/>
        <dbReference type="EC" id="1.17.7.4"/>
    </reaction>
</comment>
<evidence type="ECO:0000313" key="7">
    <source>
        <dbReference type="EMBL" id="BET44920.1"/>
    </source>
</evidence>
<feature type="binding site" evidence="6">
    <location>
        <position position="199"/>
    </location>
    <ligand>
        <name>[4Fe-4S] cluster</name>
        <dbReference type="ChEBI" id="CHEBI:49883"/>
    </ligand>
</feature>
<dbReference type="CDD" id="cd13944">
    <property type="entry name" value="lytB_ispH"/>
    <property type="match status" value="1"/>
</dbReference>
<feature type="binding site" evidence="6">
    <location>
        <position position="227"/>
    </location>
    <ligand>
        <name>dimethylallyl diphosphate</name>
        <dbReference type="ChEBI" id="CHEBI:57623"/>
    </ligand>
</feature>
<feature type="binding site" evidence="6">
    <location>
        <position position="271"/>
    </location>
    <ligand>
        <name>isopentenyl diphosphate</name>
        <dbReference type="ChEBI" id="CHEBI:128769"/>
    </ligand>
</feature>
<feature type="binding site" evidence="6">
    <location>
        <position position="13"/>
    </location>
    <ligand>
        <name>[4Fe-4S] cluster</name>
        <dbReference type="ChEBI" id="CHEBI:49883"/>
    </ligand>
</feature>
<feature type="binding site" evidence="6">
    <location>
        <position position="169"/>
    </location>
    <ligand>
        <name>(2E)-4-hydroxy-3-methylbut-2-enyl diphosphate</name>
        <dbReference type="ChEBI" id="CHEBI:128753"/>
    </ligand>
</feature>
<dbReference type="HAMAP" id="MF_00191">
    <property type="entry name" value="IspH"/>
    <property type="match status" value="1"/>
</dbReference>
<keyword evidence="1 6" id="KW-0004">4Fe-4S</keyword>
<reference evidence="7" key="1">
    <citation type="journal article" date="2023" name="Front. Microbiol.">
        <title>Genome analysis of Candidatus Aschnera chinzeii, the bacterial endosymbiont of the blood-sucking bat fly Penicillidia jenynsii (Insecta: Diptera: Nycteribiidae).</title>
        <authorList>
            <person name="Koga R."/>
            <person name="Moriyama M."/>
            <person name="Nozaki T."/>
            <person name="Fukatsu T."/>
        </authorList>
    </citation>
    <scope>NUCLEOTIDE SEQUENCE</scope>
    <source>
        <strain evidence="7">Kw-01</strain>
    </source>
</reference>
<sequence>MQQIILANPMGFCAGVERAINIVEHALRIYKAPIYVKHELVHNKHIINNFHKRGVIFIESISQVPDNAVLIFSAHGVSKKIKYEVNLRKFTMVYDATCPLVTRVHMDVKKASNLGKEIILIGHAGHPEVEGTIGQYDNKKAGIYLIESENDIYNLKIKNENHLCYMTQTTLSISDTKSIINALHIRFPKITGPRKEHICYATTNRQIAVNTLINKIDILIVVGSKNSSNSNRLLEIGQQYGIPSFLIDYPKDIQIAQLNNIKNIGITAGASTPNFIVQNIINYIKKTLKITTVIKLPGVDEKIIFPIPKKFKDNLINYKTIK</sequence>
<feature type="binding site" evidence="6">
    <location>
        <position position="75"/>
    </location>
    <ligand>
        <name>dimethylallyl diphosphate</name>
        <dbReference type="ChEBI" id="CHEBI:57623"/>
    </ligand>
</feature>
<accession>A0AAT9G5A2</accession>
<evidence type="ECO:0000256" key="5">
    <source>
        <dbReference type="ARBA" id="ARBA00023229"/>
    </source>
</evidence>
<keyword evidence="2 6" id="KW-0479">Metal-binding</keyword>
<evidence type="ECO:0000256" key="6">
    <source>
        <dbReference type="HAMAP-Rule" id="MF_00191"/>
    </source>
</evidence>
<feature type="binding site" evidence="6">
    <location>
        <position position="271"/>
    </location>
    <ligand>
        <name>dimethylallyl diphosphate</name>
        <dbReference type="ChEBI" id="CHEBI:57623"/>
    </ligand>
</feature>
<feature type="binding site" evidence="6">
    <location>
        <position position="42"/>
    </location>
    <ligand>
        <name>isopentenyl diphosphate</name>
        <dbReference type="ChEBI" id="CHEBI:128769"/>
    </ligand>
</feature>
<feature type="binding site" evidence="6">
    <location>
        <position position="42"/>
    </location>
    <ligand>
        <name>(2E)-4-hydroxy-3-methylbut-2-enyl diphosphate</name>
        <dbReference type="ChEBI" id="CHEBI:128753"/>
    </ligand>
</feature>
<dbReference type="EC" id="1.17.7.4" evidence="6"/>
<feature type="binding site" evidence="6">
    <location>
        <position position="126"/>
    </location>
    <ligand>
        <name>(2E)-4-hydroxy-3-methylbut-2-enyl diphosphate</name>
        <dbReference type="ChEBI" id="CHEBI:128753"/>
    </ligand>
</feature>
<dbReference type="GO" id="GO:0046872">
    <property type="term" value="F:metal ion binding"/>
    <property type="evidence" value="ECO:0007669"/>
    <property type="project" value="UniProtKB-KW"/>
</dbReference>
<feature type="binding site" evidence="6">
    <location>
        <position position="271"/>
    </location>
    <ligand>
        <name>(2E)-4-hydroxy-3-methylbut-2-enyl diphosphate</name>
        <dbReference type="ChEBI" id="CHEBI:128753"/>
    </ligand>
</feature>
<comment type="function">
    <text evidence="6">Catalyzes the conversion of 1-hydroxy-2-methyl-2-(E)-butenyl 4-diphosphate (HMBPP) into a mixture of isopentenyl diphosphate (IPP) and dimethylallyl diphosphate (DMAPP). Acts in the terminal step of the DOXP/MEP pathway for isoprenoid precursor biosynthesis.</text>
</comment>
<feature type="binding site" evidence="6">
    <location>
        <position position="42"/>
    </location>
    <ligand>
        <name>dimethylallyl diphosphate</name>
        <dbReference type="ChEBI" id="CHEBI:57623"/>
    </ligand>
</feature>
<keyword evidence="3 6" id="KW-0408">Iron</keyword>
<proteinExistence type="inferred from homology"/>
<feature type="binding site" evidence="6">
    <location>
        <position position="229"/>
    </location>
    <ligand>
        <name>dimethylallyl diphosphate</name>
        <dbReference type="ChEBI" id="CHEBI:57623"/>
    </ligand>
</feature>
<dbReference type="GO" id="GO:0050992">
    <property type="term" value="P:dimethylallyl diphosphate biosynthetic process"/>
    <property type="evidence" value="ECO:0007669"/>
    <property type="project" value="UniProtKB-UniRule"/>
</dbReference>
<feature type="binding site" evidence="6">
    <location>
        <position position="229"/>
    </location>
    <ligand>
        <name>isopentenyl diphosphate</name>
        <dbReference type="ChEBI" id="CHEBI:128769"/>
    </ligand>
</feature>
<comment type="catalytic activity">
    <reaction evidence="6">
        <text>dimethylallyl diphosphate + 2 oxidized [2Fe-2S]-[ferredoxin] + H2O = (2E)-4-hydroxy-3-methylbut-2-enyl diphosphate + 2 reduced [2Fe-2S]-[ferredoxin] + 2 H(+)</text>
        <dbReference type="Rhea" id="RHEA:24825"/>
        <dbReference type="Rhea" id="RHEA-COMP:10000"/>
        <dbReference type="Rhea" id="RHEA-COMP:10001"/>
        <dbReference type="ChEBI" id="CHEBI:15377"/>
        <dbReference type="ChEBI" id="CHEBI:15378"/>
        <dbReference type="ChEBI" id="CHEBI:33737"/>
        <dbReference type="ChEBI" id="CHEBI:33738"/>
        <dbReference type="ChEBI" id="CHEBI:57623"/>
        <dbReference type="ChEBI" id="CHEBI:128753"/>
        <dbReference type="EC" id="1.17.7.4"/>
    </reaction>
</comment>
<comment type="cofactor">
    <cofactor evidence="6">
        <name>[4Fe-4S] cluster</name>
        <dbReference type="ChEBI" id="CHEBI:49883"/>
    </cofactor>
    <text evidence="6">Binds 1 [4Fe-4S] cluster per subunit.</text>
</comment>
<feature type="binding site" evidence="6">
    <location>
        <position position="228"/>
    </location>
    <ligand>
        <name>isopentenyl diphosphate</name>
        <dbReference type="ChEBI" id="CHEBI:128769"/>
    </ligand>
</feature>
<feature type="binding site" evidence="6">
    <location>
        <position position="227"/>
    </location>
    <ligand>
        <name>isopentenyl diphosphate</name>
        <dbReference type="ChEBI" id="CHEBI:128769"/>
    </ligand>
</feature>
<keyword evidence="6" id="KW-0560">Oxidoreductase</keyword>
<dbReference type="AlphaFoldDB" id="A0AAT9G5A2"/>
<name>A0AAT9G5A2_9ENTR</name>
<dbReference type="NCBIfam" id="NF002190">
    <property type="entry name" value="PRK01045.1-4"/>
    <property type="match status" value="1"/>
</dbReference>
<feature type="binding site" evidence="6">
    <location>
        <position position="228"/>
    </location>
    <ligand>
        <name>(2E)-4-hydroxy-3-methylbut-2-enyl diphosphate</name>
        <dbReference type="ChEBI" id="CHEBI:128753"/>
    </ligand>
</feature>
<evidence type="ECO:0000256" key="1">
    <source>
        <dbReference type="ARBA" id="ARBA00022485"/>
    </source>
</evidence>
<feature type="binding site" evidence="6">
    <location>
        <position position="98"/>
    </location>
    <ligand>
        <name>[4Fe-4S] cluster</name>
        <dbReference type="ChEBI" id="CHEBI:49883"/>
    </ligand>
</feature>
<comment type="pathway">
    <text evidence="6">Isoprenoid biosynthesis; dimethylallyl diphosphate biosynthesis; dimethylallyl diphosphate from (2E)-4-hydroxy-3-methylbutenyl diphosphate: step 1/1.</text>
</comment>
<feature type="binding site" evidence="6">
    <location>
        <position position="126"/>
    </location>
    <ligand>
        <name>isopentenyl diphosphate</name>
        <dbReference type="ChEBI" id="CHEBI:128769"/>
    </ligand>
</feature>
<dbReference type="GO" id="GO:0051539">
    <property type="term" value="F:4 iron, 4 sulfur cluster binding"/>
    <property type="evidence" value="ECO:0007669"/>
    <property type="project" value="UniProtKB-UniRule"/>
</dbReference>
<feature type="binding site" evidence="6">
    <location>
        <position position="126"/>
    </location>
    <ligand>
        <name>dimethylallyl diphosphate</name>
        <dbReference type="ChEBI" id="CHEBI:57623"/>
    </ligand>
</feature>
<dbReference type="Gene3D" id="3.40.50.11270">
    <property type="match status" value="1"/>
</dbReference>
<dbReference type="Pfam" id="PF02401">
    <property type="entry name" value="LYTB"/>
    <property type="match status" value="1"/>
</dbReference>
<dbReference type="PANTHER" id="PTHR30426:SF0">
    <property type="entry name" value="4-HYDROXY-3-METHYLBUT-2-ENYL DIPHOSPHATE REDUCTASE"/>
    <property type="match status" value="1"/>
</dbReference>
<keyword evidence="4 6" id="KW-0411">Iron-sulfur</keyword>
<dbReference type="PANTHER" id="PTHR30426">
    <property type="entry name" value="4-HYDROXY-3-METHYLBUT-2-ENYL DIPHOSPHATE REDUCTASE"/>
    <property type="match status" value="1"/>
</dbReference>
<dbReference type="InterPro" id="IPR003451">
    <property type="entry name" value="LytB/IspH"/>
</dbReference>
<feature type="active site" description="Proton donor" evidence="6">
    <location>
        <position position="128"/>
    </location>
</feature>
<dbReference type="GO" id="GO:0019288">
    <property type="term" value="P:isopentenyl diphosphate biosynthetic process, methylerythritol 4-phosphate pathway"/>
    <property type="evidence" value="ECO:0007669"/>
    <property type="project" value="UniProtKB-UniRule"/>
</dbReference>
<reference evidence="7" key="2">
    <citation type="submission" date="2023-10" db="EMBL/GenBank/DDBJ databases">
        <authorList>
            <person name="Koga R."/>
            <person name="Fukatsu T."/>
        </authorList>
    </citation>
    <scope>NUCLEOTIDE SEQUENCE</scope>
    <source>
        <strain evidence="7">Kw-01</strain>
    </source>
</reference>
<evidence type="ECO:0000256" key="2">
    <source>
        <dbReference type="ARBA" id="ARBA00022723"/>
    </source>
</evidence>
<dbReference type="GO" id="GO:0016114">
    <property type="term" value="P:terpenoid biosynthetic process"/>
    <property type="evidence" value="ECO:0007669"/>
    <property type="project" value="UniProtKB-UniRule"/>
</dbReference>
<dbReference type="GO" id="GO:0051745">
    <property type="term" value="F:4-hydroxy-3-methylbut-2-enyl diphosphate reductase activity"/>
    <property type="evidence" value="ECO:0007669"/>
    <property type="project" value="UniProtKB-UniRule"/>
</dbReference>
<organism evidence="7">
    <name type="scientific">Candidatus Aschnera chinzeii</name>
    <dbReference type="NCBI Taxonomy" id="1485666"/>
    <lineage>
        <taxon>Bacteria</taxon>
        <taxon>Pseudomonadati</taxon>
        <taxon>Pseudomonadota</taxon>
        <taxon>Gammaproteobacteria</taxon>
        <taxon>Enterobacterales</taxon>
        <taxon>Enterobacteriaceae</taxon>
        <taxon>Candidatus Aschnera</taxon>
    </lineage>
</organism>
<evidence type="ECO:0000256" key="4">
    <source>
        <dbReference type="ARBA" id="ARBA00023014"/>
    </source>
</evidence>
<comment type="subunit">
    <text evidence="6">Homodimer.</text>
</comment>
<feature type="binding site" evidence="6">
    <location>
        <position position="75"/>
    </location>
    <ligand>
        <name>(2E)-4-hydroxy-3-methylbut-2-enyl diphosphate</name>
        <dbReference type="ChEBI" id="CHEBI:128753"/>
    </ligand>
</feature>
<feature type="binding site" evidence="6">
    <location>
        <position position="75"/>
    </location>
    <ligand>
        <name>isopentenyl diphosphate</name>
        <dbReference type="ChEBI" id="CHEBI:128769"/>
    </ligand>
</feature>
<feature type="binding site" evidence="6">
    <location>
        <position position="227"/>
    </location>
    <ligand>
        <name>(2E)-4-hydroxy-3-methylbut-2-enyl diphosphate</name>
        <dbReference type="ChEBI" id="CHEBI:128753"/>
    </ligand>
</feature>
<dbReference type="EMBL" id="AP028961">
    <property type="protein sequence ID" value="BET44920.1"/>
    <property type="molecule type" value="Genomic_DNA"/>
</dbReference>
<feature type="binding site" evidence="6">
    <location>
        <position position="228"/>
    </location>
    <ligand>
        <name>dimethylallyl diphosphate</name>
        <dbReference type="ChEBI" id="CHEBI:57623"/>
    </ligand>
</feature>
<gene>
    <name evidence="6 7" type="primary">ispH</name>
    <name evidence="7" type="ORF">ACHINZ_5950</name>
</gene>
<dbReference type="NCBIfam" id="NF002188">
    <property type="entry name" value="PRK01045.1-2"/>
    <property type="match status" value="1"/>
</dbReference>
<keyword evidence="5 6" id="KW-0414">Isoprene biosynthesis</keyword>
<evidence type="ECO:0000256" key="3">
    <source>
        <dbReference type="ARBA" id="ARBA00023004"/>
    </source>
</evidence>
<comment type="similarity">
    <text evidence="6">Belongs to the IspH family.</text>
</comment>
<protein>
    <recommendedName>
        <fullName evidence="6">4-hydroxy-3-methylbut-2-enyl diphosphate reductase</fullName>
        <shortName evidence="6">HMBPP reductase</shortName>
        <ecNumber evidence="6">1.17.7.4</ecNumber>
    </recommendedName>
</protein>